<dbReference type="InterPro" id="IPR000238">
    <property type="entry name" value="RbfA"/>
</dbReference>
<organism evidence="4 5">
    <name type="scientific">Phytopseudomonas seleniipraecipitans</name>
    <dbReference type="NCBI Taxonomy" id="640205"/>
    <lineage>
        <taxon>Bacteria</taxon>
        <taxon>Pseudomonadati</taxon>
        <taxon>Pseudomonadota</taxon>
        <taxon>Gammaproteobacteria</taxon>
        <taxon>Pseudomonadales</taxon>
        <taxon>Pseudomonadaceae</taxon>
        <taxon>Phytopseudomonas</taxon>
    </lineage>
</organism>
<dbReference type="Pfam" id="PF02033">
    <property type="entry name" value="RBFA"/>
    <property type="match status" value="1"/>
</dbReference>
<sequence>MAKDYSRAQRIGDQIQRELAQLIRTEVKDPRLGGLVTVTAVDVSRDASHAKVFVTIMGAEPEEGVDPIVQSLRVLNDASGFLRMQLGKAMKLRSVPNLRFHYDESVIRGAQLSALIERAVTEDSKHGDTDTDTDTDTEAKE</sequence>
<dbReference type="STRING" id="640205.SAMN05216381_1390"/>
<evidence type="ECO:0000256" key="1">
    <source>
        <dbReference type="ARBA" id="ARBA00022517"/>
    </source>
</evidence>
<dbReference type="GO" id="GO:0005829">
    <property type="term" value="C:cytosol"/>
    <property type="evidence" value="ECO:0007669"/>
    <property type="project" value="TreeGrafter"/>
</dbReference>
<feature type="compositionally biased region" description="Acidic residues" evidence="3">
    <location>
        <begin position="130"/>
        <end position="141"/>
    </location>
</feature>
<dbReference type="AlphaFoldDB" id="A0A1G7K6B7"/>
<comment type="subunit">
    <text evidence="2">Monomer. Binds 30S ribosomal subunits, but not 50S ribosomal subunits or 70S ribosomes.</text>
</comment>
<protein>
    <recommendedName>
        <fullName evidence="2">Ribosome-binding factor A</fullName>
    </recommendedName>
</protein>
<dbReference type="InterPro" id="IPR023799">
    <property type="entry name" value="RbfA_dom_sf"/>
</dbReference>
<dbReference type="Gene3D" id="3.30.300.20">
    <property type="match status" value="1"/>
</dbReference>
<dbReference type="PANTHER" id="PTHR33515">
    <property type="entry name" value="RIBOSOME-BINDING FACTOR A, CHLOROPLASTIC-RELATED"/>
    <property type="match status" value="1"/>
</dbReference>
<evidence type="ECO:0000256" key="2">
    <source>
        <dbReference type="HAMAP-Rule" id="MF_00003"/>
    </source>
</evidence>
<dbReference type="GO" id="GO:0043024">
    <property type="term" value="F:ribosomal small subunit binding"/>
    <property type="evidence" value="ECO:0007669"/>
    <property type="project" value="TreeGrafter"/>
</dbReference>
<dbReference type="NCBIfam" id="TIGR00082">
    <property type="entry name" value="rbfA"/>
    <property type="match status" value="1"/>
</dbReference>
<comment type="subcellular location">
    <subcellularLocation>
        <location evidence="2">Cytoplasm</location>
    </subcellularLocation>
</comment>
<dbReference type="HAMAP" id="MF_00003">
    <property type="entry name" value="RbfA"/>
    <property type="match status" value="1"/>
</dbReference>
<gene>
    <name evidence="2" type="primary">rbfA</name>
    <name evidence="4" type="ORF">SAMN05216381_1390</name>
</gene>
<comment type="similarity">
    <text evidence="2">Belongs to the RbfA family.</text>
</comment>
<evidence type="ECO:0000313" key="5">
    <source>
        <dbReference type="Proteomes" id="UP000243378"/>
    </source>
</evidence>
<dbReference type="PANTHER" id="PTHR33515:SF1">
    <property type="entry name" value="RIBOSOME-BINDING FACTOR A, CHLOROPLASTIC-RELATED"/>
    <property type="match status" value="1"/>
</dbReference>
<keyword evidence="1 2" id="KW-0690">Ribosome biogenesis</keyword>
<evidence type="ECO:0000256" key="3">
    <source>
        <dbReference type="SAM" id="MobiDB-lite"/>
    </source>
</evidence>
<evidence type="ECO:0000313" key="4">
    <source>
        <dbReference type="EMBL" id="SDF32838.1"/>
    </source>
</evidence>
<dbReference type="SUPFAM" id="SSF89919">
    <property type="entry name" value="Ribosome-binding factor A, RbfA"/>
    <property type="match status" value="1"/>
</dbReference>
<name>A0A1G7K6B7_9GAMM</name>
<dbReference type="Proteomes" id="UP000243378">
    <property type="component" value="Unassembled WGS sequence"/>
</dbReference>
<accession>A0A1G7K6B7</accession>
<reference evidence="4 5" key="1">
    <citation type="submission" date="2016-10" db="EMBL/GenBank/DDBJ databases">
        <authorList>
            <person name="de Groot N.N."/>
        </authorList>
    </citation>
    <scope>NUCLEOTIDE SEQUENCE [LARGE SCALE GENOMIC DNA]</scope>
    <source>
        <strain evidence="4 5">LMG 25475</strain>
    </source>
</reference>
<dbReference type="InterPro" id="IPR020053">
    <property type="entry name" value="Ribosome-bd_factorA_CS"/>
</dbReference>
<dbReference type="RefSeq" id="WP_092366189.1">
    <property type="nucleotide sequence ID" value="NZ_FNBM01000002.1"/>
</dbReference>
<proteinExistence type="inferred from homology"/>
<comment type="function">
    <text evidence="2">One of several proteins that assist in the late maturation steps of the functional core of the 30S ribosomal subunit. Associates with free 30S ribosomal subunits (but not with 30S subunits that are part of 70S ribosomes or polysomes). Required for efficient processing of 16S rRNA. May interact with the 5'-terminal helix region of 16S rRNA.</text>
</comment>
<dbReference type="OrthoDB" id="307788at2"/>
<dbReference type="EMBL" id="FNBM01000002">
    <property type="protein sequence ID" value="SDF32838.1"/>
    <property type="molecule type" value="Genomic_DNA"/>
</dbReference>
<dbReference type="InterPro" id="IPR015946">
    <property type="entry name" value="KH_dom-like_a/b"/>
</dbReference>
<dbReference type="PROSITE" id="PS01319">
    <property type="entry name" value="RBFA"/>
    <property type="match status" value="1"/>
</dbReference>
<feature type="region of interest" description="Disordered" evidence="3">
    <location>
        <begin position="120"/>
        <end position="141"/>
    </location>
</feature>
<dbReference type="GO" id="GO:0030490">
    <property type="term" value="P:maturation of SSU-rRNA"/>
    <property type="evidence" value="ECO:0007669"/>
    <property type="project" value="UniProtKB-UniRule"/>
</dbReference>
<feature type="compositionally biased region" description="Basic and acidic residues" evidence="3">
    <location>
        <begin position="120"/>
        <end position="129"/>
    </location>
</feature>
<keyword evidence="2" id="KW-0963">Cytoplasm</keyword>